<proteinExistence type="predicted"/>
<organism evidence="1 2">
    <name type="scientific">Zophobas morio</name>
    <dbReference type="NCBI Taxonomy" id="2755281"/>
    <lineage>
        <taxon>Eukaryota</taxon>
        <taxon>Metazoa</taxon>
        <taxon>Ecdysozoa</taxon>
        <taxon>Arthropoda</taxon>
        <taxon>Hexapoda</taxon>
        <taxon>Insecta</taxon>
        <taxon>Pterygota</taxon>
        <taxon>Neoptera</taxon>
        <taxon>Endopterygota</taxon>
        <taxon>Coleoptera</taxon>
        <taxon>Polyphaga</taxon>
        <taxon>Cucujiformia</taxon>
        <taxon>Tenebrionidae</taxon>
        <taxon>Zophobas</taxon>
    </lineage>
</organism>
<gene>
    <name evidence="1" type="ORF">Zmor_026781</name>
</gene>
<dbReference type="Proteomes" id="UP001168821">
    <property type="component" value="Unassembled WGS sequence"/>
</dbReference>
<keyword evidence="2" id="KW-1185">Reference proteome</keyword>
<evidence type="ECO:0000313" key="2">
    <source>
        <dbReference type="Proteomes" id="UP001168821"/>
    </source>
</evidence>
<sequence>MLEQLITDRHYRRIGVRHPSTPKSTLFRVVFRRHYHYQYPKNYLRNSSGFWARIAPLLYNARSPYRHNWKTDGLIFCSTVWPLRLLTKLFR</sequence>
<dbReference type="EMBL" id="JALNTZ010000008">
    <property type="protein sequence ID" value="KAJ3644108.1"/>
    <property type="molecule type" value="Genomic_DNA"/>
</dbReference>
<evidence type="ECO:0000313" key="1">
    <source>
        <dbReference type="EMBL" id="KAJ3644108.1"/>
    </source>
</evidence>
<name>A0AA38M5Q3_9CUCU</name>
<reference evidence="1" key="1">
    <citation type="journal article" date="2023" name="G3 (Bethesda)">
        <title>Whole genome assemblies of Zophobas morio and Tenebrio molitor.</title>
        <authorList>
            <person name="Kaur S."/>
            <person name="Stinson S.A."/>
            <person name="diCenzo G.C."/>
        </authorList>
    </citation>
    <scope>NUCLEOTIDE SEQUENCE</scope>
    <source>
        <strain evidence="1">QUZm001</strain>
    </source>
</reference>
<accession>A0AA38M5Q3</accession>
<protein>
    <submittedName>
        <fullName evidence="1">Uncharacterized protein</fullName>
    </submittedName>
</protein>
<comment type="caution">
    <text evidence="1">The sequence shown here is derived from an EMBL/GenBank/DDBJ whole genome shotgun (WGS) entry which is preliminary data.</text>
</comment>
<dbReference type="AlphaFoldDB" id="A0AA38M5Q3"/>